<name>A0A0K0FXI7_STRVS</name>
<reference evidence="7" key="1">
    <citation type="submission" date="2014-07" db="EMBL/GenBank/DDBJ databases">
        <authorList>
            <person name="Martin A.A"/>
            <person name="De Silva N."/>
        </authorList>
    </citation>
    <scope>NUCLEOTIDE SEQUENCE</scope>
</reference>
<dbReference type="PRINTS" id="PR01315">
    <property type="entry name" value="BATTENIN"/>
</dbReference>
<dbReference type="GO" id="GO:0007040">
    <property type="term" value="P:lysosome organization"/>
    <property type="evidence" value="ECO:0007669"/>
    <property type="project" value="TreeGrafter"/>
</dbReference>
<comment type="similarity">
    <text evidence="2 6">Belongs to the battenin family.</text>
</comment>
<keyword evidence="5 6" id="KW-0472">Membrane</keyword>
<sequence length="458" mass="51763">MFSWWSSEKTIYWRNLIAFFLFGLCNNYAYVIMLSAAEDIMDKQEKNSNDEFTTAIPMKYDNYKTNYSFDKVLAETFDDRCHKIVASRECTTTSTGAVLLADILPALVVKFTFPFFADKIPFGIRHFIICLLQVGAYFMVAYSTSVTMSLAGVVLAAIGSGWGEITYLSLSSYYSKNTISAWSSGTGAAGLVGSFAYAGLTEPNWADLSPKNACLVMQIVPIIFAIAYWIILHDLDEIHQISHFKLSKWIATKRNTQYSSDCTDFCTNNNPKNNDNNDLTFKDKLRITIPLLKFMLPIGLVYFFEYLINQGITSLIVFDCSSGFSLSKASQYRWYQSLYQLGVFISRSSINIIRLPIWMLFVLPILQVINLSIFVFESIYYFIPHIGIIFGIIFYEGLIGGLSYVNTFDHIHKISKQNEKEFSLSVATQGDCIGITLSGFIAIPLHNVICGAKFYPKL</sequence>
<dbReference type="WBParaSite" id="SVE_1716300.1">
    <property type="protein sequence ID" value="SVE_1716300.1"/>
    <property type="gene ID" value="SVE_1716300"/>
</dbReference>
<feature type="transmembrane region" description="Helical" evidence="6">
    <location>
        <begin position="134"/>
        <end position="159"/>
    </location>
</feature>
<feature type="transmembrane region" description="Helical" evidence="6">
    <location>
        <begin position="287"/>
        <end position="308"/>
    </location>
</feature>
<feature type="transmembrane region" description="Helical" evidence="6">
    <location>
        <begin position="212"/>
        <end position="231"/>
    </location>
</feature>
<protein>
    <recommendedName>
        <fullName evidence="6">Battenin</fullName>
    </recommendedName>
</protein>
<feature type="transmembrane region" description="Helical" evidence="6">
    <location>
        <begin position="382"/>
        <end position="405"/>
    </location>
</feature>
<feature type="transmembrane region" description="Helical" evidence="6">
    <location>
        <begin position="12"/>
        <end position="37"/>
    </location>
</feature>
<evidence type="ECO:0000256" key="2">
    <source>
        <dbReference type="ARBA" id="ARBA00007467"/>
    </source>
</evidence>
<dbReference type="PIRSF" id="PIRSF015974">
    <property type="entry name" value="CLN3_BTN1"/>
    <property type="match status" value="1"/>
</dbReference>
<keyword evidence="6" id="KW-0458">Lysosome</keyword>
<reference evidence="8" key="2">
    <citation type="submission" date="2015-08" db="UniProtKB">
        <authorList>
            <consortium name="WormBaseParasite"/>
        </authorList>
    </citation>
    <scope>IDENTIFICATION</scope>
</reference>
<evidence type="ECO:0000313" key="8">
    <source>
        <dbReference type="WBParaSite" id="SVE_1716300.1"/>
    </source>
</evidence>
<dbReference type="GO" id="GO:0005765">
    <property type="term" value="C:lysosomal membrane"/>
    <property type="evidence" value="ECO:0007669"/>
    <property type="project" value="UniProtKB-SubCell"/>
</dbReference>
<evidence type="ECO:0000256" key="5">
    <source>
        <dbReference type="ARBA" id="ARBA00023136"/>
    </source>
</evidence>
<evidence type="ECO:0000313" key="7">
    <source>
        <dbReference type="Proteomes" id="UP000035680"/>
    </source>
</evidence>
<dbReference type="GO" id="GO:0051453">
    <property type="term" value="P:regulation of intracellular pH"/>
    <property type="evidence" value="ECO:0007669"/>
    <property type="project" value="TreeGrafter"/>
</dbReference>
<keyword evidence="3 6" id="KW-0812">Transmembrane</keyword>
<dbReference type="InterPro" id="IPR036259">
    <property type="entry name" value="MFS_trans_sf"/>
</dbReference>
<proteinExistence type="inferred from homology"/>
<dbReference type="PANTHER" id="PTHR10981:SF8">
    <property type="entry name" value="BATTENIN"/>
    <property type="match status" value="1"/>
</dbReference>
<comment type="subcellular location">
    <subcellularLocation>
        <location evidence="1">Endomembrane system</location>
        <topology evidence="1">Multi-pass membrane protein</topology>
    </subcellularLocation>
    <subcellularLocation>
        <location evidence="6">Lysosome membrane</location>
        <topology evidence="6">Multi-pass membrane protein</topology>
    </subcellularLocation>
</comment>
<dbReference type="Proteomes" id="UP000035680">
    <property type="component" value="Unassembled WGS sequence"/>
</dbReference>
<dbReference type="AlphaFoldDB" id="A0A0K0FXI7"/>
<evidence type="ECO:0000256" key="6">
    <source>
        <dbReference type="RuleBase" id="RU361113"/>
    </source>
</evidence>
<dbReference type="GO" id="GO:0012505">
    <property type="term" value="C:endomembrane system"/>
    <property type="evidence" value="ECO:0007669"/>
    <property type="project" value="UniProtKB-SubCell"/>
</dbReference>
<keyword evidence="7" id="KW-1185">Reference proteome</keyword>
<organism evidence="7 8">
    <name type="scientific">Strongyloides venezuelensis</name>
    <name type="common">Threadworm</name>
    <dbReference type="NCBI Taxonomy" id="75913"/>
    <lineage>
        <taxon>Eukaryota</taxon>
        <taxon>Metazoa</taxon>
        <taxon>Ecdysozoa</taxon>
        <taxon>Nematoda</taxon>
        <taxon>Chromadorea</taxon>
        <taxon>Rhabditida</taxon>
        <taxon>Tylenchina</taxon>
        <taxon>Panagrolaimomorpha</taxon>
        <taxon>Strongyloidoidea</taxon>
        <taxon>Strongyloididae</taxon>
        <taxon>Strongyloides</taxon>
    </lineage>
</organism>
<dbReference type="InterPro" id="IPR018460">
    <property type="entry name" value="Battenin_disease_Cln3_subgr"/>
</dbReference>
<dbReference type="STRING" id="75913.A0A0K0FXI7"/>
<dbReference type="InterPro" id="IPR003492">
    <property type="entry name" value="Battenin_disease_Cln3"/>
</dbReference>
<feature type="transmembrane region" description="Helical" evidence="6">
    <location>
        <begin position="179"/>
        <end position="200"/>
    </location>
</feature>
<evidence type="ECO:0000256" key="3">
    <source>
        <dbReference type="ARBA" id="ARBA00022692"/>
    </source>
</evidence>
<feature type="transmembrane region" description="Helical" evidence="6">
    <location>
        <begin position="355"/>
        <end position="376"/>
    </location>
</feature>
<dbReference type="Pfam" id="PF02487">
    <property type="entry name" value="CLN3"/>
    <property type="match status" value="1"/>
</dbReference>
<accession>A0A0K0FXI7</accession>
<evidence type="ECO:0000256" key="1">
    <source>
        <dbReference type="ARBA" id="ARBA00004127"/>
    </source>
</evidence>
<dbReference type="SUPFAM" id="SSF103473">
    <property type="entry name" value="MFS general substrate transporter"/>
    <property type="match status" value="1"/>
</dbReference>
<dbReference type="PANTHER" id="PTHR10981">
    <property type="entry name" value="BATTENIN"/>
    <property type="match status" value="1"/>
</dbReference>
<keyword evidence="4 6" id="KW-1133">Transmembrane helix</keyword>
<evidence type="ECO:0000256" key="4">
    <source>
        <dbReference type="ARBA" id="ARBA00022989"/>
    </source>
</evidence>